<dbReference type="Gene3D" id="3.50.50.60">
    <property type="entry name" value="FAD/NAD(P)-binding domain"/>
    <property type="match status" value="1"/>
</dbReference>
<dbReference type="GO" id="GO:0071949">
    <property type="term" value="F:FAD binding"/>
    <property type="evidence" value="ECO:0007669"/>
    <property type="project" value="InterPro"/>
</dbReference>
<proteinExistence type="predicted"/>
<dbReference type="GO" id="GO:0016709">
    <property type="term" value="F:oxidoreductase activity, acting on paired donors, with incorporation or reduction of molecular oxygen, NAD(P)H as one donor, and incorporation of one atom of oxygen"/>
    <property type="evidence" value="ECO:0007669"/>
    <property type="project" value="UniProtKB-ARBA"/>
</dbReference>
<dbReference type="HOGENOM" id="CLU_009665_20_3_11"/>
<evidence type="ECO:0000259" key="5">
    <source>
        <dbReference type="Pfam" id="PF01494"/>
    </source>
</evidence>
<dbReference type="Proteomes" id="UP000004691">
    <property type="component" value="Unassembled WGS sequence"/>
</dbReference>
<evidence type="ECO:0000256" key="3">
    <source>
        <dbReference type="ARBA" id="ARBA00022827"/>
    </source>
</evidence>
<sequence>MVAAGRGHLSAHPDIVVVGAGPAGLATALQAHDHGAVVRVVERRPLPFRPSRAMIVHPRTLESVRPLGVADQLLDRGDRAPEAELHLGRRTVRAALADVALRDTAYPHLTLLRQADVEAVLIDALLSRGIEVERGVEAVDVADGDAAARVTLQKNGGAMTETVECRFVAGCDGQDSTVRRAAYIGWEGGEYREEVVLADLELDGDLSPGVLHVVAGRDGLVFLFALGEGAPWRLLATREGEGGGAPFGQPGRELSSPELQRLLDTAGLGVMVRRQAWSAQVRLQHRLATSFRKGRLFVVGDAAHTHSPAAAQGMNTGILDAVNLGWKLALAPGSADEAALLDSYESERRPVARQVLALTHMVFFAEASTNPATAFLRGTVAPLLAPVVPLFVRPTLLAPVVRLLSQGWVRYRTSPLSRDGGARGRGPHAGDRMPDEEVTCDGVRTRLHVVTAAPGIHVLLARDAPRPDGLPSSSRVHVHRITSRPGRGILAVRPDGHVGFRSAGDGGATGDLDALAGWLRLVGAAG</sequence>
<evidence type="ECO:0000256" key="1">
    <source>
        <dbReference type="ARBA" id="ARBA00001974"/>
    </source>
</evidence>
<dbReference type="PANTHER" id="PTHR43004:SF19">
    <property type="entry name" value="BINDING MONOOXYGENASE, PUTATIVE (JCVI)-RELATED"/>
    <property type="match status" value="1"/>
</dbReference>
<organism evidence="6 7">
    <name type="scientific">Saccharomonospora xinjiangensis XJ-54</name>
    <dbReference type="NCBI Taxonomy" id="882086"/>
    <lineage>
        <taxon>Bacteria</taxon>
        <taxon>Bacillati</taxon>
        <taxon>Actinomycetota</taxon>
        <taxon>Actinomycetes</taxon>
        <taxon>Pseudonocardiales</taxon>
        <taxon>Pseudonocardiaceae</taxon>
        <taxon>Saccharomonospora</taxon>
    </lineage>
</organism>
<evidence type="ECO:0000256" key="2">
    <source>
        <dbReference type="ARBA" id="ARBA00022630"/>
    </source>
</evidence>
<name>I0V394_9PSEU</name>
<keyword evidence="3" id="KW-0274">FAD</keyword>
<dbReference type="InterPro" id="IPR036188">
    <property type="entry name" value="FAD/NAD-bd_sf"/>
</dbReference>
<reference evidence="6 7" key="1">
    <citation type="submission" date="2012-01" db="EMBL/GenBank/DDBJ databases">
        <title>Improved High-Quality Draft sequence of Saccharomonospora xinjiangensis XJ-54.</title>
        <authorList>
            <consortium name="US DOE Joint Genome Institute"/>
            <person name="Lucas S."/>
            <person name="Han J."/>
            <person name="Lapidus A."/>
            <person name="Cheng J.-F."/>
            <person name="Goodwin L."/>
            <person name="Pitluck S."/>
            <person name="Peters L."/>
            <person name="Mikhailova N."/>
            <person name="Teshima H."/>
            <person name="Detter J.C."/>
            <person name="Han C."/>
            <person name="Tapia R."/>
            <person name="Land M."/>
            <person name="Hauser L."/>
            <person name="Kyrpides N."/>
            <person name="Ivanova N."/>
            <person name="Pagani I."/>
            <person name="Brambilla E.-M."/>
            <person name="Klenk H.-P."/>
            <person name="Woyke T."/>
        </authorList>
    </citation>
    <scope>NUCLEOTIDE SEQUENCE [LARGE SCALE GENOMIC DNA]</scope>
    <source>
        <strain evidence="6 7">XJ-54</strain>
    </source>
</reference>
<dbReference type="SUPFAM" id="SSF51905">
    <property type="entry name" value="FAD/NAD(P)-binding domain"/>
    <property type="match status" value="1"/>
</dbReference>
<feature type="region of interest" description="Disordered" evidence="4">
    <location>
        <begin position="416"/>
        <end position="435"/>
    </location>
</feature>
<comment type="cofactor">
    <cofactor evidence="1">
        <name>FAD</name>
        <dbReference type="ChEBI" id="CHEBI:57692"/>
    </cofactor>
</comment>
<dbReference type="Pfam" id="PF01494">
    <property type="entry name" value="FAD_binding_3"/>
    <property type="match status" value="1"/>
</dbReference>
<dbReference type="InterPro" id="IPR002938">
    <property type="entry name" value="FAD-bd"/>
</dbReference>
<dbReference type="InterPro" id="IPR050641">
    <property type="entry name" value="RIFMO-like"/>
</dbReference>
<dbReference type="RefSeq" id="WP_006238743.1">
    <property type="nucleotide sequence ID" value="NZ_JH636049.1"/>
</dbReference>
<dbReference type="PANTHER" id="PTHR43004">
    <property type="entry name" value="TRK SYSTEM POTASSIUM UPTAKE PROTEIN"/>
    <property type="match status" value="1"/>
</dbReference>
<dbReference type="AlphaFoldDB" id="I0V394"/>
<keyword evidence="7" id="KW-1185">Reference proteome</keyword>
<dbReference type="eggNOG" id="COG0654">
    <property type="taxonomic scope" value="Bacteria"/>
</dbReference>
<feature type="domain" description="FAD-binding" evidence="5">
    <location>
        <begin position="14"/>
        <end position="357"/>
    </location>
</feature>
<gene>
    <name evidence="6" type="ORF">SacxiDRAFT_2371</name>
</gene>
<evidence type="ECO:0000313" key="6">
    <source>
        <dbReference type="EMBL" id="EID54597.1"/>
    </source>
</evidence>
<protein>
    <submittedName>
        <fullName evidence="6">2-polyprenyl-6-methoxyphenol hydroxylase-like oxidoreductase</fullName>
    </submittedName>
</protein>
<dbReference type="Gene3D" id="3.40.30.120">
    <property type="match status" value="1"/>
</dbReference>
<dbReference type="Pfam" id="PF21274">
    <property type="entry name" value="Rng_hyd_C"/>
    <property type="match status" value="1"/>
</dbReference>
<dbReference type="STRING" id="882086.SacxiDRAFT_2371"/>
<dbReference type="EMBL" id="JH636049">
    <property type="protein sequence ID" value="EID54597.1"/>
    <property type="molecule type" value="Genomic_DNA"/>
</dbReference>
<dbReference type="Gene3D" id="3.30.70.2450">
    <property type="match status" value="1"/>
</dbReference>
<evidence type="ECO:0000313" key="7">
    <source>
        <dbReference type="Proteomes" id="UP000004691"/>
    </source>
</evidence>
<dbReference type="PRINTS" id="PR00420">
    <property type="entry name" value="RNGMNOXGNASE"/>
</dbReference>
<accession>I0V394</accession>
<evidence type="ECO:0000256" key="4">
    <source>
        <dbReference type="SAM" id="MobiDB-lite"/>
    </source>
</evidence>
<keyword evidence="2" id="KW-0285">Flavoprotein</keyword>